<dbReference type="RefSeq" id="WP_128498214.1">
    <property type="nucleotide sequence ID" value="NZ_RZNC01000002.1"/>
</dbReference>
<sequence length="118" mass="12459">MTASTTSRTIGVNDVLRLVLELFAFVTLGVWGFVAFAFPLNIAVGIGAPMLAILLWGLFRSPRAVFSVDVYGKSLVELLVVAAATLAWLDLGQPIVAAVYAVVAVVSGVIAGRRELAR</sequence>
<dbReference type="EMBL" id="RZNC01000002">
    <property type="protein sequence ID" value="RWZ64434.1"/>
    <property type="molecule type" value="Genomic_DNA"/>
</dbReference>
<dbReference type="Proteomes" id="UP000288603">
    <property type="component" value="Unassembled WGS sequence"/>
</dbReference>
<organism evidence="2 3">
    <name type="scientific">Labedella populi</name>
    <dbReference type="NCBI Taxonomy" id="2498850"/>
    <lineage>
        <taxon>Bacteria</taxon>
        <taxon>Bacillati</taxon>
        <taxon>Actinomycetota</taxon>
        <taxon>Actinomycetes</taxon>
        <taxon>Micrococcales</taxon>
        <taxon>Microbacteriaceae</taxon>
        <taxon>Labedella</taxon>
    </lineage>
</organism>
<dbReference type="InterPro" id="IPR021214">
    <property type="entry name" value="DUF2568"/>
</dbReference>
<keyword evidence="1" id="KW-0812">Transmembrane</keyword>
<feature type="transmembrane region" description="Helical" evidence="1">
    <location>
        <begin position="40"/>
        <end position="58"/>
    </location>
</feature>
<keyword evidence="1" id="KW-0472">Membrane</keyword>
<evidence type="ECO:0000313" key="2">
    <source>
        <dbReference type="EMBL" id="RWZ64434.1"/>
    </source>
</evidence>
<gene>
    <name evidence="2" type="ORF">ELQ92_06610</name>
</gene>
<proteinExistence type="predicted"/>
<keyword evidence="3" id="KW-1185">Reference proteome</keyword>
<comment type="caution">
    <text evidence="2">The sequence shown here is derived from an EMBL/GenBank/DDBJ whole genome shotgun (WGS) entry which is preliminary data.</text>
</comment>
<evidence type="ECO:0000313" key="3">
    <source>
        <dbReference type="Proteomes" id="UP000288603"/>
    </source>
</evidence>
<dbReference type="OrthoDB" id="5076471at2"/>
<protein>
    <submittedName>
        <fullName evidence="2">DUF2568 domain-containing protein</fullName>
    </submittedName>
</protein>
<dbReference type="AlphaFoldDB" id="A0A3S4C8E5"/>
<keyword evidence="1" id="KW-1133">Transmembrane helix</keyword>
<name>A0A3S4C8E5_9MICO</name>
<dbReference type="Pfam" id="PF10823">
    <property type="entry name" value="DUF2568"/>
    <property type="match status" value="1"/>
</dbReference>
<accession>A0A3S4C8E5</accession>
<feature type="transmembrane region" description="Helical" evidence="1">
    <location>
        <begin position="95"/>
        <end position="112"/>
    </location>
</feature>
<feature type="transmembrane region" description="Helical" evidence="1">
    <location>
        <begin position="15"/>
        <end position="34"/>
    </location>
</feature>
<feature type="transmembrane region" description="Helical" evidence="1">
    <location>
        <begin position="70"/>
        <end position="89"/>
    </location>
</feature>
<evidence type="ECO:0000256" key="1">
    <source>
        <dbReference type="SAM" id="Phobius"/>
    </source>
</evidence>
<reference evidence="2 3" key="1">
    <citation type="submission" date="2018-12" db="EMBL/GenBank/DDBJ databases">
        <authorList>
            <person name="Li F."/>
        </authorList>
    </citation>
    <scope>NUCLEOTIDE SEQUENCE [LARGE SCALE GENOMIC DNA]</scope>
    <source>
        <strain evidence="2 3">8H24J-4-2</strain>
    </source>
</reference>